<feature type="compositionally biased region" description="Basic residues" evidence="1">
    <location>
        <begin position="78"/>
        <end position="89"/>
    </location>
</feature>
<feature type="compositionally biased region" description="Pro residues" evidence="1">
    <location>
        <begin position="212"/>
        <end position="222"/>
    </location>
</feature>
<feature type="compositionally biased region" description="Low complexity" evidence="1">
    <location>
        <begin position="179"/>
        <end position="190"/>
    </location>
</feature>
<comment type="caution">
    <text evidence="2">The sequence shown here is derived from an EMBL/GenBank/DDBJ whole genome shotgun (WGS) entry which is preliminary data.</text>
</comment>
<name>A0A1V6UC52_9EURO</name>
<evidence type="ECO:0000256" key="1">
    <source>
        <dbReference type="SAM" id="MobiDB-lite"/>
    </source>
</evidence>
<dbReference type="STRING" id="36646.A0A1V6UC52"/>
<dbReference type="EMBL" id="MDDG01000012">
    <property type="protein sequence ID" value="OQE36017.1"/>
    <property type="molecule type" value="Genomic_DNA"/>
</dbReference>
<feature type="compositionally biased region" description="Basic and acidic residues" evidence="1">
    <location>
        <begin position="10"/>
        <end position="20"/>
    </location>
</feature>
<gene>
    <name evidence="2" type="ORF">PENCOP_c012G05812</name>
</gene>
<feature type="compositionally biased region" description="Polar residues" evidence="1">
    <location>
        <begin position="54"/>
        <end position="74"/>
    </location>
</feature>
<evidence type="ECO:0000313" key="3">
    <source>
        <dbReference type="Proteomes" id="UP000191500"/>
    </source>
</evidence>
<sequence>MPELKLVVKKPHDASTDFRTDSNSANANKCPTDVASTTTPRLRLVLRRPREATPDSSPGSDSTNENKHANSVTPIPTRRIKLIVNKRSRQSTLNSIPSTVPPDPVSNDYSSPSANPEEQPSNINSDQLNHTKKTSVEFSFAPGSNMDPPKPRTFSTSHGSSSDYDEASTSINPTSELPASSASSKSRSSSGEAPFGYSGYRSPLRDLVFSTPPDPSTNPPMDPELNSSMDASMDPYMDPYQPYDSGAMLGITSFEDPNVLPSAFMYSEEVIGSGNWTTDPISVYTPEKFEHIIASEQELLREMADPHADPPHVAAWEDQRRVERYINLNGLAADMKAVVKEMEAEHADDETLQPGYWNSIGPPKPYPTEPDAPDSSLPEHPPAHPPTSFKFDEPAHTEFSSTQKATSADLRESSEVSSQTLQSVEAYPDSAVKRVRHSSPKTKSSTSEQSTTASARTSASVQRRSASSRVKNPTPSSTSTTTRRRSKEQPVTPVPTSTSSRRRSRTSMKPELGTPEPPVTVSPRRLRSSGVKPSSSTKKIGKGNATPDSWETAPVADKMMSQMKETKTSWMEITTTWNNNRPAEDDIMTWRALSKRWGRIKEKIGTWPGFDEVFLNTLREFDSEPDDNGFLQIADLVTAELGWEVSATACKNRYKTLKESGGINFKGKGRARK</sequence>
<feature type="compositionally biased region" description="Polar residues" evidence="1">
    <location>
        <begin position="107"/>
        <end position="128"/>
    </location>
</feature>
<reference evidence="3" key="1">
    <citation type="journal article" date="2017" name="Nat. Microbiol.">
        <title>Global analysis of biosynthetic gene clusters reveals vast potential of secondary metabolite production in Penicillium species.</title>
        <authorList>
            <person name="Nielsen J.C."/>
            <person name="Grijseels S."/>
            <person name="Prigent S."/>
            <person name="Ji B."/>
            <person name="Dainat J."/>
            <person name="Nielsen K.F."/>
            <person name="Frisvad J.C."/>
            <person name="Workman M."/>
            <person name="Nielsen J."/>
        </authorList>
    </citation>
    <scope>NUCLEOTIDE SEQUENCE [LARGE SCALE GENOMIC DNA]</scope>
    <source>
        <strain evidence="3">IBT 31321</strain>
    </source>
</reference>
<feature type="compositionally biased region" description="Low complexity" evidence="1">
    <location>
        <begin position="441"/>
        <end position="481"/>
    </location>
</feature>
<proteinExistence type="predicted"/>
<feature type="region of interest" description="Disordered" evidence="1">
    <location>
        <begin position="342"/>
        <end position="552"/>
    </location>
</feature>
<dbReference type="Proteomes" id="UP000191500">
    <property type="component" value="Unassembled WGS sequence"/>
</dbReference>
<feature type="compositionally biased region" description="Low complexity" evidence="1">
    <location>
        <begin position="490"/>
        <end position="499"/>
    </location>
</feature>
<keyword evidence="3" id="KW-1185">Reference proteome</keyword>
<dbReference type="AlphaFoldDB" id="A0A1V6UC52"/>
<organism evidence="2 3">
    <name type="scientific">Penicillium coprophilum</name>
    <dbReference type="NCBI Taxonomy" id="36646"/>
    <lineage>
        <taxon>Eukaryota</taxon>
        <taxon>Fungi</taxon>
        <taxon>Dikarya</taxon>
        <taxon>Ascomycota</taxon>
        <taxon>Pezizomycotina</taxon>
        <taxon>Eurotiomycetes</taxon>
        <taxon>Eurotiomycetidae</taxon>
        <taxon>Eurotiales</taxon>
        <taxon>Aspergillaceae</taxon>
        <taxon>Penicillium</taxon>
    </lineage>
</organism>
<evidence type="ECO:0000313" key="2">
    <source>
        <dbReference type="EMBL" id="OQE36017.1"/>
    </source>
</evidence>
<feature type="region of interest" description="Disordered" evidence="1">
    <location>
        <begin position="1"/>
        <end position="229"/>
    </location>
</feature>
<feature type="compositionally biased region" description="Polar residues" evidence="1">
    <location>
        <begin position="153"/>
        <end position="178"/>
    </location>
</feature>
<protein>
    <submittedName>
        <fullName evidence="2">Uncharacterized protein</fullName>
    </submittedName>
</protein>
<accession>A0A1V6UC52</accession>